<dbReference type="Pfam" id="PF04296">
    <property type="entry name" value="YlxR"/>
    <property type="match status" value="1"/>
</dbReference>
<protein>
    <submittedName>
        <fullName evidence="2">YlxR family protein</fullName>
    </submittedName>
</protein>
<proteinExistence type="predicted"/>
<dbReference type="Gene3D" id="3.30.1230.10">
    <property type="entry name" value="YlxR-like"/>
    <property type="match status" value="1"/>
</dbReference>
<dbReference type="Proteomes" id="UP001328733">
    <property type="component" value="Unassembled WGS sequence"/>
</dbReference>
<comment type="caution">
    <text evidence="2">The sequence shown here is derived from an EMBL/GenBank/DDBJ whole genome shotgun (WGS) entry which is preliminary data.</text>
</comment>
<accession>A0AAW9QV99</accession>
<sequence>MKRAIGYRRCASCRRVGPKESFWRIVRVHPSRQVQLDSGMGRSAYLCPTDSCLRLAKQKNRLGRALKANVPESLYETLRQRLSDTGTGEK</sequence>
<dbReference type="RefSeq" id="WP_332864335.1">
    <property type="nucleotide sequence ID" value="NZ_JBAFSM010000010.1"/>
</dbReference>
<evidence type="ECO:0000313" key="3">
    <source>
        <dbReference type="Proteomes" id="UP001328733"/>
    </source>
</evidence>
<evidence type="ECO:0000313" key="2">
    <source>
        <dbReference type="EMBL" id="MEG3436869.1"/>
    </source>
</evidence>
<dbReference type="PANTHER" id="PTHR34215">
    <property type="entry name" value="BLL0784 PROTEIN"/>
    <property type="match status" value="1"/>
</dbReference>
<dbReference type="PANTHER" id="PTHR34215:SF1">
    <property type="entry name" value="YLXR DOMAIN-CONTAINING PROTEIN"/>
    <property type="match status" value="1"/>
</dbReference>
<dbReference type="EMBL" id="JBAFSM010000010">
    <property type="protein sequence ID" value="MEG3436869.1"/>
    <property type="molecule type" value="Genomic_DNA"/>
</dbReference>
<feature type="domain" description="YlxR" evidence="1">
    <location>
        <begin position="8"/>
        <end position="80"/>
    </location>
</feature>
<name>A0AAW9QV99_9CHRO</name>
<dbReference type="AlphaFoldDB" id="A0AAW9QV99"/>
<dbReference type="InterPro" id="IPR035931">
    <property type="entry name" value="YlxR-like_sf"/>
</dbReference>
<evidence type="ECO:0000259" key="1">
    <source>
        <dbReference type="Pfam" id="PF04296"/>
    </source>
</evidence>
<keyword evidence="3" id="KW-1185">Reference proteome</keyword>
<dbReference type="InterPro" id="IPR007393">
    <property type="entry name" value="YlxR_dom"/>
</dbReference>
<organism evidence="2 3">
    <name type="scientific">Pannus brasiliensis CCIBt3594</name>
    <dbReference type="NCBI Taxonomy" id="1427578"/>
    <lineage>
        <taxon>Bacteria</taxon>
        <taxon>Bacillati</taxon>
        <taxon>Cyanobacteriota</taxon>
        <taxon>Cyanophyceae</taxon>
        <taxon>Oscillatoriophycideae</taxon>
        <taxon>Chroococcales</taxon>
        <taxon>Microcystaceae</taxon>
        <taxon>Pannus</taxon>
    </lineage>
</organism>
<dbReference type="InterPro" id="IPR037465">
    <property type="entry name" value="YlxR"/>
</dbReference>
<reference evidence="2 3" key="1">
    <citation type="submission" date="2024-01" db="EMBL/GenBank/DDBJ databases">
        <title>Genomic insights into the taxonomy and metabolism of the cyanobacterium Pannus brasiliensis CCIBt3594.</title>
        <authorList>
            <person name="Machado M."/>
            <person name="Botero N.B."/>
            <person name="Andreote A.P.D."/>
            <person name="Feitosa A.M.T."/>
            <person name="Popin R."/>
            <person name="Sivonen K."/>
            <person name="Fiore M.F."/>
        </authorList>
    </citation>
    <scope>NUCLEOTIDE SEQUENCE [LARGE SCALE GENOMIC DNA]</scope>
    <source>
        <strain evidence="2 3">CCIBt3594</strain>
    </source>
</reference>
<dbReference type="SUPFAM" id="SSF64376">
    <property type="entry name" value="YlxR-like"/>
    <property type="match status" value="1"/>
</dbReference>
<gene>
    <name evidence="2" type="ORF">V0288_07030</name>
</gene>